<sequence>MDILITITIPTYNRAHLLDKQLAWLAKAINGFESECEIIISDNCSTDNTQEIIQKWQPVFSNTKFKAHKNSVNIGLMGNIALCLQSATSKYVWTVGDDDPIQETTLAYVVTKLKENPSITLMFLNCLGRNKKTDKIVVNRWFNSDSDEPKPNGKDEFQRHLTESFGGVLFMTATIYKTELVQCALKKWPTSYTNFVAQAYWAGFCAAHGSILVTRDTYLECTMYASSWEGDPKITVMMQYIYIPELYDKLIEIGYPQRFCRQMIVQNLRRKSHWKILLGALIKWPVLVINIIIPYLTLVSISIWKLIFLPKQSKSKFEN</sequence>
<feature type="domain" description="Glycosyltransferase 2-like" evidence="2">
    <location>
        <begin position="6"/>
        <end position="121"/>
    </location>
</feature>
<dbReference type="PANTHER" id="PTHR22916">
    <property type="entry name" value="GLYCOSYLTRANSFERASE"/>
    <property type="match status" value="1"/>
</dbReference>
<dbReference type="EMBL" id="RSCJ01000008">
    <property type="protein sequence ID" value="RUR83150.1"/>
    <property type="molecule type" value="Genomic_DNA"/>
</dbReference>
<proteinExistence type="predicted"/>
<evidence type="ECO:0000259" key="2">
    <source>
        <dbReference type="Pfam" id="PF00535"/>
    </source>
</evidence>
<dbReference type="STRING" id="211165.GCA_000317285_00461"/>
<keyword evidence="1" id="KW-0812">Transmembrane</keyword>
<evidence type="ECO:0000256" key="1">
    <source>
        <dbReference type="SAM" id="Phobius"/>
    </source>
</evidence>
<organism evidence="3 4">
    <name type="scientific">Chlorogloeopsis fritschii PCC 6912</name>
    <dbReference type="NCBI Taxonomy" id="211165"/>
    <lineage>
        <taxon>Bacteria</taxon>
        <taxon>Bacillati</taxon>
        <taxon>Cyanobacteriota</taxon>
        <taxon>Cyanophyceae</taxon>
        <taxon>Nostocales</taxon>
        <taxon>Chlorogloeopsidaceae</taxon>
        <taxon>Chlorogloeopsis</taxon>
    </lineage>
</organism>
<keyword evidence="1" id="KW-1133">Transmembrane helix</keyword>
<dbReference type="InterPro" id="IPR029044">
    <property type="entry name" value="Nucleotide-diphossugar_trans"/>
</dbReference>
<dbReference type="CDD" id="cd00761">
    <property type="entry name" value="Glyco_tranf_GTA_type"/>
    <property type="match status" value="1"/>
</dbReference>
<comment type="caution">
    <text evidence="3">The sequence shown here is derived from an EMBL/GenBank/DDBJ whole genome shotgun (WGS) entry which is preliminary data.</text>
</comment>
<keyword evidence="4" id="KW-1185">Reference proteome</keyword>
<keyword evidence="1" id="KW-0472">Membrane</keyword>
<dbReference type="AlphaFoldDB" id="A0A433NKC9"/>
<gene>
    <name evidence="3" type="ORF">PCC6912_25240</name>
</gene>
<dbReference type="Proteomes" id="UP000268857">
    <property type="component" value="Unassembled WGS sequence"/>
</dbReference>
<dbReference type="PANTHER" id="PTHR22916:SF3">
    <property type="entry name" value="UDP-GLCNAC:BETAGAL BETA-1,3-N-ACETYLGLUCOSAMINYLTRANSFERASE-LIKE PROTEIN 1"/>
    <property type="match status" value="1"/>
</dbReference>
<dbReference type="OrthoDB" id="508564at2"/>
<evidence type="ECO:0000313" key="3">
    <source>
        <dbReference type="EMBL" id="RUR83150.1"/>
    </source>
</evidence>
<feature type="transmembrane region" description="Helical" evidence="1">
    <location>
        <begin position="284"/>
        <end position="307"/>
    </location>
</feature>
<evidence type="ECO:0000313" key="4">
    <source>
        <dbReference type="Proteomes" id="UP000268857"/>
    </source>
</evidence>
<protein>
    <recommendedName>
        <fullName evidence="2">Glycosyltransferase 2-like domain-containing protein</fullName>
    </recommendedName>
</protein>
<dbReference type="Pfam" id="PF00535">
    <property type="entry name" value="Glycos_transf_2"/>
    <property type="match status" value="1"/>
</dbReference>
<dbReference type="GO" id="GO:0016758">
    <property type="term" value="F:hexosyltransferase activity"/>
    <property type="evidence" value="ECO:0007669"/>
    <property type="project" value="UniProtKB-ARBA"/>
</dbReference>
<name>A0A433NKC9_CHLFR</name>
<dbReference type="InterPro" id="IPR001173">
    <property type="entry name" value="Glyco_trans_2-like"/>
</dbReference>
<dbReference type="RefSeq" id="WP_127011325.1">
    <property type="nucleotide sequence ID" value="NZ_RSCJ01000008.1"/>
</dbReference>
<accession>A0A433NKC9</accession>
<reference evidence="3 4" key="1">
    <citation type="journal article" date="2019" name="Genome Biol. Evol.">
        <title>Day and night: Metabolic profiles and evolutionary relationships of six axenic non-marine cyanobacteria.</title>
        <authorList>
            <person name="Will S.E."/>
            <person name="Henke P."/>
            <person name="Boedeker C."/>
            <person name="Huang S."/>
            <person name="Brinkmann H."/>
            <person name="Rohde M."/>
            <person name="Jarek M."/>
            <person name="Friedl T."/>
            <person name="Seufert S."/>
            <person name="Schumacher M."/>
            <person name="Overmann J."/>
            <person name="Neumann-Schaal M."/>
            <person name="Petersen J."/>
        </authorList>
    </citation>
    <scope>NUCLEOTIDE SEQUENCE [LARGE SCALE GENOMIC DNA]</scope>
    <source>
        <strain evidence="3 4">PCC 6912</strain>
    </source>
</reference>
<dbReference type="SUPFAM" id="SSF53448">
    <property type="entry name" value="Nucleotide-diphospho-sugar transferases"/>
    <property type="match status" value="1"/>
</dbReference>
<dbReference type="Gene3D" id="3.90.550.10">
    <property type="entry name" value="Spore Coat Polysaccharide Biosynthesis Protein SpsA, Chain A"/>
    <property type="match status" value="1"/>
</dbReference>